<dbReference type="FunFam" id="3.40.50.12780:FF:000012">
    <property type="entry name" value="Non-ribosomal peptide synthetase"/>
    <property type="match status" value="2"/>
</dbReference>
<sequence length="5132" mass="547314">MTGAPQGLQDILPLSPLQQGLYFLSSYDDSALDVYNVQLGLDLTGPLDPDRLRRAAGALLTRHPNLKAAFRTRRNGDPVTVVPHTVDIPWQDADLSGLAADERDRRVGRLTDADRHTRFDLARPPLIRFTAIRLAPERHRLLFTHHHLLLDGWSTARVVQELFALYAADGRTGGLPEVRPYRDYLAWAAAQDTEADERAWREALAGLDGPTVIAPALDGRPQAEPAAQDVGLAPGSAAALVAAARKLDVTVPVVVQTLWSLVLADMTGRQDIVSGTTVAGRPAELAGAASMVGLFINTLPVRVRVRHEETLAELVRRTADEQAALLAHHHVALARIQKLTDTGGPLFDTLCVFENYLVDTGAEEPAAGEAKEFAGLRVEAVTGRDATHYPLTLVAAPGPDGGPVLRLRYRTDALGAADATRVAARLRRAVEEFTADPHRPLPRTDLLTTEERDRVLHTFNADTTDVEPATLPVLFERQAAAHPDRPAVDDAGRVLTYAELNTRANRLAHALIAAGTGPEDVVGVALRRGADVYVAQLAVGKAGGVFAPLDPDQPADRLTGLVADSGATVVLAHSGTDHTAWSGDATVLTTDRLPDGLPDHNPTDADRRAPLRLHNGAYLIYTSGSTGRPKGVLVEHRPVVDLIAWANACFATGPGDRVTQFASPSYDVTFCELANSLFSGSTLVIVPEEERAGAPLADFLNRAEITLAVIPPTVVASLPPDALLPAGMSLIVGTEALPPETVRTWARRHRLFNAYGPTEAVVNSATWEVPEEWTGGPVPIGPPDVNKRAYVLDSALRPVAPGVLGELYIGGPGLARGYLGRPLITADRFVADLYGPPGARMYRTGDLARWNERGELEYAGRTDHQLKIRGFRVEPGEVEARLTAHSAIAQAVVTGHTDHRGVRRLVAHAVPAPGSDPRPADLIAWAAEILPDHMVPAAVVLLDALPLTAANKTDRSALPAPDFTATGGGTAPRTDREKELAALFAEILHLPEVGVEDSFFALGGDSISAIQLVGAARRRGLRLSPRDVFERRTVEQLAALARTVDDTAAPAKRTARSAPLTPILRRLVERGGPISDYHQSTVLHTPAGATAEQLTAGLRRVLDHHDVLRARLTDQTLEIPAPGGDSGPTPLTRIDAVETADADLLPTLRTEARAAARQLDPDAGAMVRAVWLDAGPDRGGLLALLIHHAVVDGVSWRILTQDLAVSLEAARHGRTAELPPVETSFADWAQGLEQAARTPERAAEAAHWTAVLGDGGAALPALDPAVDTLATVTTVPAGLAPEHTLPLLTGLPERFHTGPDAILVTALALALAAWRGDTEPVLVDIEGHGRAEQLVPDAELSRTVGWFTAVHPVRLDLGGLGSPSGEGLTDAVKRIKEQLGAAPDGGLGFGLLRHLDPELRDTLAALPEPRIAYNYLGRFGSSGGPEPSGPPAPWSPALTGSLGGGADDALPASHTLTLNASVVDGPQGPVLQAGFSFPGRLFETTEVERLAALWTTALQSLGRLLDDPAAGGHTPGDFPLVQVDQPEIDALEARAPLADLLPLSPLQAGLYFLTGFGAEGDGPDVYTTQTVLDLDGDLDTERLRRAGRALLARHPNLRAGFHGRRGADPLQVVPADAEIPVHAYDLASPDLCEGLRQGRAQNILAADRRRGFDLTAPPLLRLTAVRLAERRHLLAVTSHHILLDGWSGPLLVRDLLALYRGAPGPAPRPYRDYLLWLEGRDRARTQTLWQEALAGIDGPTRLVPEAAVMPAGAPERVDIPLPDDLVARVHAFARGHDVTVSTVLQAAWGLLLGRLTGRTDVTFGVTVSGRPADLDGAHDMIGLFINTVPTRVTLRPDQTLVSSVRELSAQQAVLMDHQYEPLAELQRLAGHRELFDTLVLFENFPVDAEQLRRTEEAAGLLVTGARGHDATHYPLVLVALPGRDCLALALDHRPELLTAHQVATIGAQLLSVLDQLVDRPDSSAAAVLPGLADPSRLDGPAGTIAPLGLAGRFLRQAAETPDAPALIAGDEEWSYADLAARVTAVAGRLRDLGAGPERLIAVALPRSADLVAVLLAVSATGAAYVPVDPDFPADRVAYLLEDSAPLLVIRPGHPVLAPGPYDGPRSELPGITPAPEAAAYVIHTSGSTGNPKGVVISHRALANLLDAIAESLGSGPGHRLLAVTTVSFDIAALELFVPLVTGAAVVLAEREEVLDPLLLSALAERTAATHLQATPSLWRGITDAAPGLLDGLCVMSGGEPLPADLAERLATGGARLLNLYGPTETTIWSTAADLAPDAGAPHVGHALHNTTLRVLDTWLRPVPPGVPGELYIGGAGLARGYLGRSALTASRFTADPHGAPGDRMYRTGDLARVQDDGTLRVLGRTDHQLKVRGHRVEPGEIETVLRGHPGVADTVVVGLPDPSGAVRLVAYVTGTATSNLLRPYLAERLPEHLVPSVITELAALPLTPNGKVDRAALPAPQASGGERARAPRDAREAVLGELFADVLGLDRTGPDDDFFHLGGHSLLAMQLANRLRSTLGVEVALRDIFEHPTPAALARTVLPRPVARTAPVRRERRPGEVIPLSFAQSRLWFLHRLDGPSATYNLFIVVRLGGELDGEALRLAVGDVVVRHESLRTVYPDADGLPHQHILDADAARAACDPHLAEATEVAEADLEAALRARVTQPIDIIEEIPLRAQLLRTETDHVLALTLHHIAGDEWSMRPLVDDLRAAYTARVTGTDPDWQPLPVDYADYALWQRDVLGELTDPASQVARQAAFWERTLAGSPDELALPYDRPRPAEETHEGATVTFAVDPAVHAELRSLAARNGTSVFMAVQAALAVLLSAHGAGTDIPLGTPVAGRTDEKFDDLIGFFVNTLVLRTDLSGRPTFHELLARVRDTDLAAFDHADLPFEQLVDIVAPERTLARNPLFQVLLVFQNVTDDTFALPGLDVTPVSADPGVAKLDLQVTLAERPDGGGINGMLIYQTSLFDRATVQALADRYVTLLAALVARPELPVHRAAVLSAPQRAHVLAASTGEERPLSEQPLPVLLAERYATETDAPALIDDDSTLSYEEFDRRVGRLAALLRDRGVGPEARVAVALPRGADLVVALHAVQRAGGAYVPVDPEYPAERVAHMLTDAEPRLLITLTALREKLPAPDGLAVLELDAPDVRAEQDTAAPAGVHPGLRPEHAAYVLYTSGSTGRPKAVVITHTALVNRLRWMASHFPFGPEDRVLQKTPAGFDVSVWEFFLPMLTGSALVVLPDGAHRDPAEVADAIVRHAVTTVHFVPSMLAAFAAEPRAADCTGLRRIIASGEALSTALARTVCDVLPGVSLHNLYGPTEAAIDVTAWEATGEPGGSVPIGRPVHNTGTYVLDAGLRPVPDGVTGELYLSGPQLARGYHGRPALTADRFVAHPFGAPGERLYRTGDLVRRRADGALVYIGRTDGQLKLRGLRVELGEIEAVIAEDPQVAASAVVLREDTPGRPVLTGYLVPATGAAPDTGQITERLARRLPDHMVPTALMALDALPLTPSGKLDRAALPAPDLAATATAVAPRGIREAVLTALFAELLGIPNAGAEDSFFALGGDSILSIQLVARARKAGMALTPRDVFEQKTPAALARLAATTGPTAVPPLAPTGRAPLTPYMRWALRHAPAENLYEYAQLVTPPEATRATLTAALTRLLDRHPVLRAAVVGEPGRQALHIPEPTDPPTATVLLHVDGAEGSLDRAVAEAAGQLDPEAGAWVRAVWSEPGPGRRGRLLLLVHHLAVDSASWPVLTADLAAAHADVLAGNPPAPPTGSTSYRQWALGLADAAAGPARRAEAPVWRAREERDAPALGARRLDPARDTVDTAVHLERTLDTDLTRALSGRVPAAVHGTAHDVLVTATALAFARWREERGERVGDDVIAVQSDGREEGVVPGAELASTIGRFTSWYPVAPDLPGSPGAQGAEARRALMAVKEHLRETPDRGIGHGLLHHLDDPVGPSRTPEVVLADRGPAAAFADTGWVLTGEPLPSPAAPVLFPLEIATSTAEGPDGPRLTTHWTYAPGVLAAHDAERLLTLWCEALETLAGIPADPVHTPSDFPLVPLDQEQTDDLLARFPALSDLWPLTPLQEGFYALTQLAADDIDVYTVQLVLRLDGDLDPAALHRAAATLLERNPGLRTAFVGAGSRPVQVVLDGVEPDWAETDLRSTPAGDRAEALRALAVDERLRPFDLTAPPLLRLRLVRLGEREHALMVTNHHAILDGWSVPVLLQELLALYAAELGPAELPPARRPFKDFLIWHAAQDRRAAESAWREALAGVTEPTLLAPADPDRRPVLSDRIEHRLDEELRGRLQALARGADVTINTVVQFAWALLLARHTGRDDVVLGATVSGRPPEIDGVETMTGLFINTLPVRVDLREPGTVRQALIRLQREQAALSAHQHLGLADVQRIAGAGELFDTLMVFENYYIDGEGLRRAERSGELAVTGSDQTDATHYPLTLVVVPGGHLILEYRPDLFTPEQARALVQRLTHLLTELGSRPDTPVHRLQALPPGERRRILDDWNPAPRPHPDRTLPDLFAEAAGRDPGAPAVVCGARTLSFGDVSARAARLAHELIARGVGPEDLVALMLPRTEEMLISILAVHQAGAAYLPLDPDYPAERLAFMLEDAAPALLLTTTALAGRTGHPATVRLDDPATAATIAARPGQPPTDADRLRPLRPENPAYLIYTSGSTGTPKGVVITHRGVVNLFHSHRRALYEPVVERTGRTRLHVGHAWSFSFDASWQPQLWLFHGHCVHVLAEDIQRDPEQLHRYLRANAIDFIEVAPTVLAQLEQAGLTEGGTCPLPLLGVGGEAVPDSQWARLRELPGTDVVNLYGPTEGTVDAMVAHVRDSDSQLIGRPVDNARVHLLDAGLRPVPPGVPGEMYLAGAGLARGYRERAALTAERFVADPFAADGSRLYRTGDLARWTEDGAVEFLGRVDDQVKIRGFRIEPGEIETVAAAHPDVSRAVVTAREDGGVRRLVAYGVPRPGSAPDPVALRAWLAERLPAHLVPAAVVLLEALPMTANAKLDRGRLPAPDFGAAVGGREPVGERETAVCAAMAQVLALPGVGADDDFFALGGDSIVTVRLTGVLRADGWEVAPRDVFRHRTAAGLATGLRRQDGSAPADG</sequence>
<dbReference type="InterPro" id="IPR042099">
    <property type="entry name" value="ANL_N_sf"/>
</dbReference>
<dbReference type="Pfam" id="PF13193">
    <property type="entry name" value="AMP-binding_C"/>
    <property type="match status" value="4"/>
</dbReference>
<dbReference type="EMBL" id="CP136798">
    <property type="protein sequence ID" value="XCN18426.1"/>
    <property type="molecule type" value="Genomic_DNA"/>
</dbReference>
<dbReference type="FunFam" id="2.30.38.10:FF:000001">
    <property type="entry name" value="Non-ribosomal peptide synthetase PvdI"/>
    <property type="match status" value="3"/>
</dbReference>
<dbReference type="GO" id="GO:0017000">
    <property type="term" value="P:antibiotic biosynthetic process"/>
    <property type="evidence" value="ECO:0007669"/>
    <property type="project" value="UniProtKB-KW"/>
</dbReference>
<feature type="domain" description="Carrier" evidence="8">
    <location>
        <begin position="5051"/>
        <end position="5125"/>
    </location>
</feature>
<dbReference type="NCBIfam" id="TIGR01733">
    <property type="entry name" value="AA-adenyl-dom"/>
    <property type="match status" value="4"/>
</dbReference>
<dbReference type="SUPFAM" id="SSF52777">
    <property type="entry name" value="CoA-dependent acyltransferases"/>
    <property type="match status" value="12"/>
</dbReference>
<keyword evidence="3" id="KW-0596">Phosphopantetheine</keyword>
<keyword evidence="5" id="KW-0677">Repeat</keyword>
<dbReference type="PROSITE" id="PS50075">
    <property type="entry name" value="CARRIER"/>
    <property type="match status" value="4"/>
</dbReference>
<evidence type="ECO:0000259" key="8">
    <source>
        <dbReference type="PROSITE" id="PS50075"/>
    </source>
</evidence>
<dbReference type="GO" id="GO:0008610">
    <property type="term" value="P:lipid biosynthetic process"/>
    <property type="evidence" value="ECO:0007669"/>
    <property type="project" value="UniProtKB-ARBA"/>
</dbReference>
<reference evidence="9" key="1">
    <citation type="submission" date="2023-10" db="EMBL/GenBank/DDBJ databases">
        <title>Complete genome sequence of Streptomyces sp. JL1001.</title>
        <authorList>
            <person name="Jiang L."/>
        </authorList>
    </citation>
    <scope>NUCLEOTIDE SEQUENCE</scope>
    <source>
        <strain evidence="9">JL1001</strain>
    </source>
</reference>
<dbReference type="PANTHER" id="PTHR45527">
    <property type="entry name" value="NONRIBOSOMAL PEPTIDE SYNTHETASE"/>
    <property type="match status" value="1"/>
</dbReference>
<dbReference type="Gene3D" id="3.30.559.30">
    <property type="entry name" value="Nonribosomal peptide synthetase, condensation domain"/>
    <property type="match status" value="6"/>
</dbReference>
<dbReference type="NCBIfam" id="NF003417">
    <property type="entry name" value="PRK04813.1"/>
    <property type="match status" value="4"/>
</dbReference>
<dbReference type="Pfam" id="PF00501">
    <property type="entry name" value="AMP-binding"/>
    <property type="match status" value="4"/>
</dbReference>
<dbReference type="FunFam" id="1.10.1200.10:FF:000016">
    <property type="entry name" value="Non-ribosomal peptide synthase"/>
    <property type="match status" value="1"/>
</dbReference>
<keyword evidence="4" id="KW-0597">Phosphoprotein</keyword>
<dbReference type="Gene3D" id="2.30.38.10">
    <property type="entry name" value="Luciferase, Domain 3"/>
    <property type="match status" value="3"/>
</dbReference>
<proteinExistence type="inferred from homology"/>
<dbReference type="FunFam" id="1.10.1200.10:FF:000005">
    <property type="entry name" value="Nonribosomal peptide synthetase 1"/>
    <property type="match status" value="1"/>
</dbReference>
<evidence type="ECO:0000256" key="1">
    <source>
        <dbReference type="ARBA" id="ARBA00001957"/>
    </source>
</evidence>
<evidence type="ECO:0000256" key="5">
    <source>
        <dbReference type="ARBA" id="ARBA00022737"/>
    </source>
</evidence>
<dbReference type="Pfam" id="PF00668">
    <property type="entry name" value="Condensation"/>
    <property type="match status" value="6"/>
</dbReference>
<evidence type="ECO:0000256" key="4">
    <source>
        <dbReference type="ARBA" id="ARBA00022553"/>
    </source>
</evidence>
<dbReference type="InterPro" id="IPR000873">
    <property type="entry name" value="AMP-dep_synth/lig_dom"/>
</dbReference>
<feature type="domain" description="Carrier" evidence="8">
    <location>
        <begin position="971"/>
        <end position="1045"/>
    </location>
</feature>
<dbReference type="InterPro" id="IPR010071">
    <property type="entry name" value="AA_adenyl_dom"/>
</dbReference>
<accession>A0AAU8KTL0</accession>
<dbReference type="InterPro" id="IPR023213">
    <property type="entry name" value="CAT-like_dom_sf"/>
</dbReference>
<dbReference type="SUPFAM" id="SSF47336">
    <property type="entry name" value="ACP-like"/>
    <property type="match status" value="4"/>
</dbReference>
<evidence type="ECO:0000256" key="6">
    <source>
        <dbReference type="ARBA" id="ARBA00023194"/>
    </source>
</evidence>
<dbReference type="CDD" id="cd19543">
    <property type="entry name" value="DCL_NRPS"/>
    <property type="match status" value="2"/>
</dbReference>
<dbReference type="FunFam" id="3.30.300.30:FF:000010">
    <property type="entry name" value="Enterobactin synthetase component F"/>
    <property type="match status" value="1"/>
</dbReference>
<dbReference type="InterPro" id="IPR036736">
    <property type="entry name" value="ACP-like_sf"/>
</dbReference>
<dbReference type="InterPro" id="IPR001242">
    <property type="entry name" value="Condensation_dom"/>
</dbReference>
<gene>
    <name evidence="9" type="ORF">R1Y80_34385</name>
</gene>
<dbReference type="RefSeq" id="WP_354598748.1">
    <property type="nucleotide sequence ID" value="NZ_CP136798.1"/>
</dbReference>
<evidence type="ECO:0000256" key="7">
    <source>
        <dbReference type="SAM" id="MobiDB-lite"/>
    </source>
</evidence>
<protein>
    <submittedName>
        <fullName evidence="9">Amino acid adenylation domain-containing protein</fullName>
    </submittedName>
</protein>
<dbReference type="GO" id="GO:0043041">
    <property type="term" value="P:amino acid activation for nonribosomal peptide biosynthetic process"/>
    <property type="evidence" value="ECO:0007669"/>
    <property type="project" value="TreeGrafter"/>
</dbReference>
<dbReference type="InterPro" id="IPR020806">
    <property type="entry name" value="PKS_PP-bd"/>
</dbReference>
<dbReference type="GO" id="GO:0044550">
    <property type="term" value="P:secondary metabolite biosynthetic process"/>
    <property type="evidence" value="ECO:0007669"/>
    <property type="project" value="UniProtKB-ARBA"/>
</dbReference>
<dbReference type="PROSITE" id="PS00455">
    <property type="entry name" value="AMP_BINDING"/>
    <property type="match status" value="4"/>
</dbReference>
<dbReference type="PANTHER" id="PTHR45527:SF1">
    <property type="entry name" value="FATTY ACID SYNTHASE"/>
    <property type="match status" value="1"/>
</dbReference>
<dbReference type="InterPro" id="IPR006162">
    <property type="entry name" value="Ppantetheine_attach_site"/>
</dbReference>
<dbReference type="Gene3D" id="1.10.1200.10">
    <property type="entry name" value="ACP-like"/>
    <property type="match status" value="3"/>
</dbReference>
<evidence type="ECO:0000313" key="9">
    <source>
        <dbReference type="EMBL" id="XCN18426.1"/>
    </source>
</evidence>
<feature type="region of interest" description="Disordered" evidence="7">
    <location>
        <begin position="1422"/>
        <end position="1446"/>
    </location>
</feature>
<dbReference type="SUPFAM" id="SSF56801">
    <property type="entry name" value="Acetyl-CoA synthetase-like"/>
    <property type="match status" value="4"/>
</dbReference>
<dbReference type="GO" id="GO:0031177">
    <property type="term" value="F:phosphopantetheine binding"/>
    <property type="evidence" value="ECO:0007669"/>
    <property type="project" value="InterPro"/>
</dbReference>
<dbReference type="Gene3D" id="3.40.50.980">
    <property type="match status" value="6"/>
</dbReference>
<name>A0AAU8KTL0_9ACTN</name>
<dbReference type="GO" id="GO:0003824">
    <property type="term" value="F:catalytic activity"/>
    <property type="evidence" value="ECO:0007669"/>
    <property type="project" value="InterPro"/>
</dbReference>
<feature type="domain" description="Carrier" evidence="8">
    <location>
        <begin position="3534"/>
        <end position="3608"/>
    </location>
</feature>
<dbReference type="InterPro" id="IPR010060">
    <property type="entry name" value="NRPS_synth"/>
</dbReference>
<dbReference type="FunFam" id="3.40.50.980:FF:000001">
    <property type="entry name" value="Non-ribosomal peptide synthetase"/>
    <property type="match status" value="3"/>
</dbReference>
<comment type="similarity">
    <text evidence="2">Belongs to the ATP-dependent AMP-binding enzyme family.</text>
</comment>
<evidence type="ECO:0000256" key="2">
    <source>
        <dbReference type="ARBA" id="ARBA00006432"/>
    </source>
</evidence>
<dbReference type="GO" id="GO:0072330">
    <property type="term" value="P:monocarboxylic acid biosynthetic process"/>
    <property type="evidence" value="ECO:0007669"/>
    <property type="project" value="UniProtKB-ARBA"/>
</dbReference>
<dbReference type="InterPro" id="IPR009081">
    <property type="entry name" value="PP-bd_ACP"/>
</dbReference>
<dbReference type="InterPro" id="IPR045851">
    <property type="entry name" value="AMP-bd_C_sf"/>
</dbReference>
<dbReference type="SMART" id="SM00823">
    <property type="entry name" value="PKS_PP"/>
    <property type="match status" value="4"/>
</dbReference>
<dbReference type="InterPro" id="IPR020845">
    <property type="entry name" value="AMP-binding_CS"/>
</dbReference>
<dbReference type="CDD" id="cd17646">
    <property type="entry name" value="A_NRPS_AB3403-like"/>
    <property type="match status" value="1"/>
</dbReference>
<dbReference type="GO" id="GO:0005737">
    <property type="term" value="C:cytoplasm"/>
    <property type="evidence" value="ECO:0007669"/>
    <property type="project" value="TreeGrafter"/>
</dbReference>
<dbReference type="Gene3D" id="3.40.50.1820">
    <property type="entry name" value="alpha/beta hydrolase"/>
    <property type="match status" value="1"/>
</dbReference>
<dbReference type="PROSITE" id="PS00012">
    <property type="entry name" value="PHOSPHOPANTETHEINE"/>
    <property type="match status" value="3"/>
</dbReference>
<dbReference type="Pfam" id="PF00550">
    <property type="entry name" value="PP-binding"/>
    <property type="match status" value="4"/>
</dbReference>
<dbReference type="CDD" id="cd19540">
    <property type="entry name" value="LCL_NRPS-like"/>
    <property type="match status" value="1"/>
</dbReference>
<keyword evidence="6" id="KW-0045">Antibiotic biosynthesis</keyword>
<evidence type="ECO:0000256" key="3">
    <source>
        <dbReference type="ARBA" id="ARBA00022450"/>
    </source>
</evidence>
<dbReference type="FunFam" id="3.40.50.980:FF:000002">
    <property type="entry name" value="Enterobactin synthetase component F"/>
    <property type="match status" value="1"/>
</dbReference>
<comment type="cofactor">
    <cofactor evidence="1">
        <name>pantetheine 4'-phosphate</name>
        <dbReference type="ChEBI" id="CHEBI:47942"/>
    </cofactor>
</comment>
<dbReference type="Gene3D" id="3.40.50.12780">
    <property type="entry name" value="N-terminal domain of ligase-like"/>
    <property type="match status" value="1"/>
</dbReference>
<dbReference type="NCBIfam" id="TIGR01720">
    <property type="entry name" value="NRPS-para261"/>
    <property type="match status" value="1"/>
</dbReference>
<dbReference type="CDD" id="cd05930">
    <property type="entry name" value="A_NRPS"/>
    <property type="match status" value="2"/>
</dbReference>
<feature type="domain" description="Carrier" evidence="8">
    <location>
        <begin position="2470"/>
        <end position="2545"/>
    </location>
</feature>
<dbReference type="Gene3D" id="3.30.559.10">
    <property type="entry name" value="Chloramphenicol acetyltransferase-like domain"/>
    <property type="match status" value="6"/>
</dbReference>
<organism evidence="9">
    <name type="scientific">Streptomyces sp. JL1001</name>
    <dbReference type="NCBI Taxonomy" id="3078227"/>
    <lineage>
        <taxon>Bacteria</taxon>
        <taxon>Bacillati</taxon>
        <taxon>Actinomycetota</taxon>
        <taxon>Actinomycetes</taxon>
        <taxon>Kitasatosporales</taxon>
        <taxon>Streptomycetaceae</taxon>
        <taxon>Streptomyces</taxon>
    </lineage>
</organism>
<dbReference type="InterPro" id="IPR029058">
    <property type="entry name" value="AB_hydrolase_fold"/>
</dbReference>
<dbReference type="Gene3D" id="3.30.300.30">
    <property type="match status" value="4"/>
</dbReference>
<dbReference type="InterPro" id="IPR025110">
    <property type="entry name" value="AMP-bd_C"/>
</dbReference>